<protein>
    <submittedName>
        <fullName evidence="2">TPR repeat-containing protein</fullName>
    </submittedName>
</protein>
<dbReference type="PANTHER" id="PTHR45588">
    <property type="entry name" value="TPR DOMAIN-CONTAINING PROTEIN"/>
    <property type="match status" value="1"/>
</dbReference>
<dbReference type="PANTHER" id="PTHR45588:SF1">
    <property type="entry name" value="WW DOMAIN-CONTAINING PROTEIN"/>
    <property type="match status" value="1"/>
</dbReference>
<dbReference type="OrthoDB" id="9778494at2"/>
<name>B8HKX4_CYAP4</name>
<gene>
    <name evidence="2" type="ordered locus">Cyan7425_2863</name>
</gene>
<feature type="repeat" description="TPR" evidence="1">
    <location>
        <begin position="35"/>
        <end position="68"/>
    </location>
</feature>
<dbReference type="SUPFAM" id="SSF48452">
    <property type="entry name" value="TPR-like"/>
    <property type="match status" value="2"/>
</dbReference>
<dbReference type="eggNOG" id="COG0457">
    <property type="taxonomic scope" value="Bacteria"/>
</dbReference>
<dbReference type="EMBL" id="CP001344">
    <property type="protein sequence ID" value="ACL45206.1"/>
    <property type="molecule type" value="Genomic_DNA"/>
</dbReference>
<dbReference type="HOGENOM" id="CLU_011527_1_0_3"/>
<dbReference type="SMART" id="SM00028">
    <property type="entry name" value="TPR"/>
    <property type="match status" value="4"/>
</dbReference>
<keyword evidence="1" id="KW-0802">TPR repeat</keyword>
<evidence type="ECO:0000313" key="2">
    <source>
        <dbReference type="EMBL" id="ACL45206.1"/>
    </source>
</evidence>
<dbReference type="KEGG" id="cyn:Cyan7425_2863"/>
<dbReference type="GO" id="GO:0042802">
    <property type="term" value="F:identical protein binding"/>
    <property type="evidence" value="ECO:0007669"/>
    <property type="project" value="InterPro"/>
</dbReference>
<dbReference type="InterPro" id="IPR019734">
    <property type="entry name" value="TPR_rpt"/>
</dbReference>
<evidence type="ECO:0000256" key="1">
    <source>
        <dbReference type="PROSITE-ProRule" id="PRU00339"/>
    </source>
</evidence>
<proteinExistence type="predicted"/>
<dbReference type="InterPro" id="IPR011717">
    <property type="entry name" value="TPR-4"/>
</dbReference>
<reference evidence="2" key="1">
    <citation type="submission" date="2009-01" db="EMBL/GenBank/DDBJ databases">
        <title>Complete sequence of chromosome Cyanothece sp. PCC 7425.</title>
        <authorList>
            <consortium name="US DOE Joint Genome Institute"/>
            <person name="Lucas S."/>
            <person name="Copeland A."/>
            <person name="Lapidus A."/>
            <person name="Glavina del Rio T."/>
            <person name="Dalin E."/>
            <person name="Tice H."/>
            <person name="Bruce D."/>
            <person name="Goodwin L."/>
            <person name="Pitluck S."/>
            <person name="Sims D."/>
            <person name="Meineke L."/>
            <person name="Brettin T."/>
            <person name="Detter J.C."/>
            <person name="Han C."/>
            <person name="Larimer F."/>
            <person name="Land M."/>
            <person name="Hauser L."/>
            <person name="Kyrpides N."/>
            <person name="Ovchinnikova G."/>
            <person name="Liberton M."/>
            <person name="Stoeckel J."/>
            <person name="Banerjee A."/>
            <person name="Singh A."/>
            <person name="Page L."/>
            <person name="Sato H."/>
            <person name="Zhao L."/>
            <person name="Sherman L."/>
            <person name="Pakrasi H."/>
            <person name="Richardson P."/>
        </authorList>
    </citation>
    <scope>NUCLEOTIDE SEQUENCE</scope>
    <source>
        <strain evidence="2">PCC 7425</strain>
    </source>
</reference>
<accession>B8HKX4</accession>
<dbReference type="PROSITE" id="PS50005">
    <property type="entry name" value="TPR"/>
    <property type="match status" value="1"/>
</dbReference>
<dbReference type="InterPro" id="IPR011990">
    <property type="entry name" value="TPR-like_helical_dom_sf"/>
</dbReference>
<dbReference type="STRING" id="395961.Cyan7425_2863"/>
<organism evidence="2">
    <name type="scientific">Cyanothece sp. (strain PCC 7425 / ATCC 29141)</name>
    <dbReference type="NCBI Taxonomy" id="395961"/>
    <lineage>
        <taxon>Bacteria</taxon>
        <taxon>Bacillati</taxon>
        <taxon>Cyanobacteriota</taxon>
        <taxon>Cyanophyceae</taxon>
        <taxon>Gomontiellales</taxon>
        <taxon>Cyanothecaceae</taxon>
        <taxon>Cyanothece</taxon>
    </lineage>
</organism>
<dbReference type="AlphaFoldDB" id="B8HKX4"/>
<dbReference type="Pfam" id="PF07721">
    <property type="entry name" value="TPR_4"/>
    <property type="match status" value="2"/>
</dbReference>
<sequence length="525" mass="58905">MQFLGLLLVTILGLSACFEHPGSYHHPISTQSQLVQRYFDQGLVLAYGFDYERAFHSFESAVKLDPDCAICYWGMAYVLRPNLLNTRMDHASILTSWDALQQAIALIETASPAEQAYIRALAQRHSAQTEVDRTALKRSYANAMEQVAHQYPDDLDAATLYAESLMDLSAGDYWEADGQLKPIGRKLLGLLDAVLERNPEHPGALHFYIHVVEKQHPEWGITIADRLRALQIPTGHLLHMPSHIYLRVGRYEDAILVNQQATERDRANAQIFPQSGIYTLAHRLHNLHFLWYVATLSGQQEQALTAADQIVKLIDTQVVRQPGYGAFQHYLMLPLFTLLRFGMWREVLHQPAPDLDLIYPTGIWHYARGMAQLARGDGEAAREELEKLQAIAANPTLNEVTLWGINSTADLLQISTKVLSGELAAKQGKTAQALALLKQAVQLEDQLSYDEPPSWPLPVRPSLAAVLLANGEPAAAEQLYRQDLALYPNNPWSLNGLARVRDLQDQIGVKTHLELEPVLESPVYR</sequence>
<dbReference type="Gene3D" id="1.25.40.10">
    <property type="entry name" value="Tetratricopeptide repeat domain"/>
    <property type="match status" value="2"/>
</dbReference>